<gene>
    <name evidence="5" type="ORF">SAMN05216193_103157</name>
</gene>
<dbReference type="EMBL" id="FNIJ01000003">
    <property type="protein sequence ID" value="SDN47906.1"/>
    <property type="molecule type" value="Genomic_DNA"/>
</dbReference>
<name>A0A1H0BQK2_9PSED</name>
<dbReference type="PANTHER" id="PTHR43201:SF5">
    <property type="entry name" value="MEDIUM-CHAIN ACYL-COA LIGASE ACSF2, MITOCHONDRIAL"/>
    <property type="match status" value="1"/>
</dbReference>
<keyword evidence="2" id="KW-0436">Ligase</keyword>
<evidence type="ECO:0000256" key="1">
    <source>
        <dbReference type="ARBA" id="ARBA00006432"/>
    </source>
</evidence>
<dbReference type="InterPro" id="IPR045851">
    <property type="entry name" value="AMP-bd_C_sf"/>
</dbReference>
<evidence type="ECO:0000259" key="3">
    <source>
        <dbReference type="Pfam" id="PF00501"/>
    </source>
</evidence>
<dbReference type="AlphaFoldDB" id="A0A1H0BQK2"/>
<sequence length="511" mass="55240">MTRKATGKMVVGEILANAAIRHPERESYFCTSTRRRFTFRQTDERCNRLANGLGGLGLRKGERVAFLSSNRAEMVEIYFALAKTGLIGLPLNYRLAPQEMLELMRAVGASALLLERRFAAALAPLLADLPEVSRIVSFGEGEAPGSDYEELLAASAASAPAIEIEEEDPFYFNLTSGTTGLPKCYLINHYNCTAGTSLFNGYDMTARDVAMTVFPMFGRVGFGWALQSASMGIRNVLVNFDGEAVLRLIEEEGVTITNLVPTMAAMLLAAPNIDTANTASLRAIVFAGAALPEPIRQATLAKLCANLYEYYGMQESGALVLSTPEDRERKPGSVGRPILHSQVRIVDLQGNDLPPGQPGEILGRCPAAVTAYYENPEKSAETFRDGWVHTGDIGYLDAESYLFISGRLKEVIVTGGQNVHAAEVEELILGFPGVADCSVIGLPDPLWGEAVTAVVVPAGAAIDGEALIGHCRAHLAGFKTPKRVLQQDDPLPRTPTGKVQKFRLVERYSAK</sequence>
<dbReference type="InterPro" id="IPR042099">
    <property type="entry name" value="ANL_N_sf"/>
</dbReference>
<accession>A0A1H0BQK2</accession>
<feature type="domain" description="AMP-binding enzyme C-terminal" evidence="4">
    <location>
        <begin position="423"/>
        <end position="498"/>
    </location>
</feature>
<feature type="domain" description="AMP-dependent synthetase/ligase" evidence="3">
    <location>
        <begin position="17"/>
        <end position="373"/>
    </location>
</feature>
<keyword evidence="6" id="KW-1185">Reference proteome</keyword>
<evidence type="ECO:0000313" key="5">
    <source>
        <dbReference type="EMBL" id="SDN47906.1"/>
    </source>
</evidence>
<dbReference type="PROSITE" id="PS00455">
    <property type="entry name" value="AMP_BINDING"/>
    <property type="match status" value="1"/>
</dbReference>
<dbReference type="STRING" id="198616.SAMN05216193_103157"/>
<dbReference type="PANTHER" id="PTHR43201">
    <property type="entry name" value="ACYL-COA SYNTHETASE"/>
    <property type="match status" value="1"/>
</dbReference>
<dbReference type="Pfam" id="PF13193">
    <property type="entry name" value="AMP-binding_C"/>
    <property type="match status" value="1"/>
</dbReference>
<dbReference type="Gene3D" id="3.40.50.12780">
    <property type="entry name" value="N-terminal domain of ligase-like"/>
    <property type="match status" value="1"/>
</dbReference>
<dbReference type="InterPro" id="IPR020845">
    <property type="entry name" value="AMP-binding_CS"/>
</dbReference>
<comment type="similarity">
    <text evidence="1">Belongs to the ATP-dependent AMP-binding enzyme family.</text>
</comment>
<dbReference type="InterPro" id="IPR025110">
    <property type="entry name" value="AMP-bd_C"/>
</dbReference>
<dbReference type="GO" id="GO:0031956">
    <property type="term" value="F:medium-chain fatty acid-CoA ligase activity"/>
    <property type="evidence" value="ECO:0007669"/>
    <property type="project" value="TreeGrafter"/>
</dbReference>
<dbReference type="GO" id="GO:0006631">
    <property type="term" value="P:fatty acid metabolic process"/>
    <property type="evidence" value="ECO:0007669"/>
    <property type="project" value="TreeGrafter"/>
</dbReference>
<evidence type="ECO:0000259" key="4">
    <source>
        <dbReference type="Pfam" id="PF13193"/>
    </source>
</evidence>
<reference evidence="6" key="1">
    <citation type="submission" date="2016-10" db="EMBL/GenBank/DDBJ databases">
        <authorList>
            <person name="Varghese N."/>
            <person name="Submissions S."/>
        </authorList>
    </citation>
    <scope>NUCLEOTIDE SEQUENCE [LARGE SCALE GENOMIC DNA]</scope>
    <source>
        <strain evidence="6">JCM 21621</strain>
    </source>
</reference>
<dbReference type="RefSeq" id="WP_084311582.1">
    <property type="nucleotide sequence ID" value="NZ_FNIJ01000003.1"/>
</dbReference>
<protein>
    <submittedName>
        <fullName evidence="5">Fatty-acyl-CoA synthase</fullName>
    </submittedName>
</protein>
<dbReference type="Proteomes" id="UP000242957">
    <property type="component" value="Unassembled WGS sequence"/>
</dbReference>
<dbReference type="Pfam" id="PF00501">
    <property type="entry name" value="AMP-binding"/>
    <property type="match status" value="1"/>
</dbReference>
<dbReference type="SUPFAM" id="SSF56801">
    <property type="entry name" value="Acetyl-CoA synthetase-like"/>
    <property type="match status" value="1"/>
</dbReference>
<dbReference type="OrthoDB" id="9787658at2"/>
<organism evidence="5 6">
    <name type="scientific">Pseudomonas jinjuensis</name>
    <dbReference type="NCBI Taxonomy" id="198616"/>
    <lineage>
        <taxon>Bacteria</taxon>
        <taxon>Pseudomonadati</taxon>
        <taxon>Pseudomonadota</taxon>
        <taxon>Gammaproteobacteria</taxon>
        <taxon>Pseudomonadales</taxon>
        <taxon>Pseudomonadaceae</taxon>
        <taxon>Pseudomonas</taxon>
    </lineage>
</organism>
<evidence type="ECO:0000256" key="2">
    <source>
        <dbReference type="ARBA" id="ARBA00022598"/>
    </source>
</evidence>
<proteinExistence type="inferred from homology"/>
<dbReference type="InterPro" id="IPR000873">
    <property type="entry name" value="AMP-dep_synth/lig_dom"/>
</dbReference>
<dbReference type="Gene3D" id="3.30.300.30">
    <property type="match status" value="1"/>
</dbReference>
<evidence type="ECO:0000313" key="6">
    <source>
        <dbReference type="Proteomes" id="UP000242957"/>
    </source>
</evidence>